<keyword evidence="7" id="KW-0443">Lipid metabolism</keyword>
<dbReference type="AlphaFoldDB" id="A0A6J1CSH4"/>
<comment type="subcellular location">
    <subcellularLocation>
        <location evidence="1">Secreted</location>
    </subcellularLocation>
</comment>
<evidence type="ECO:0000256" key="1">
    <source>
        <dbReference type="ARBA" id="ARBA00004613"/>
    </source>
</evidence>
<dbReference type="GO" id="GO:0005576">
    <property type="term" value="C:extracellular region"/>
    <property type="evidence" value="ECO:0007669"/>
    <property type="project" value="UniProtKB-SubCell"/>
</dbReference>
<keyword evidence="8" id="KW-1185">Reference proteome</keyword>
<protein>
    <submittedName>
        <fullName evidence="9">GDSL esterase/lipase At1g29670-like</fullName>
    </submittedName>
</protein>
<keyword evidence="3" id="KW-0964">Secreted</keyword>
<sequence length="395" mass="43990">MTKAMRAELRLRSRAYLVTTIILSLGNYWVQIEGASHSHSHFHSVSKSKSKSKSKSRMDCYFIFGDSQSDNGNNNDIKGDAMANYKPYGIDFPNQNSPTPTGRFTNGRNLPDFIAELLGFHDYIPPFRNTTGWNVLKGVNYASGGSGIHSETGRMLGKVLSINKQLENHNHTISRIQGSLGSKLAATKHLKSCLYTVQAGSNDYLNNYFLPFSYKTSAQFTPQQYAVALNKQLSHQLEELYDRGGRKVAVFGVGGIGCTPYARANFEHEGSPCVEKINYAIQLFNSGLKSLIHDLNTKFTDAKFIFIDVFKISTMKPTPLVPADLLVLDAPCCEVPVGQLQCTPFGKVCGNRSKYMFWDGVHPTELGFKLVAKRAFNAKEPDDTYPFDISHLVRL</sequence>
<evidence type="ECO:0000256" key="2">
    <source>
        <dbReference type="ARBA" id="ARBA00008668"/>
    </source>
</evidence>
<dbReference type="Gene3D" id="3.40.50.1110">
    <property type="entry name" value="SGNH hydrolase"/>
    <property type="match status" value="1"/>
</dbReference>
<dbReference type="SUPFAM" id="SSF52266">
    <property type="entry name" value="SGNH hydrolase"/>
    <property type="match status" value="1"/>
</dbReference>
<reference evidence="9" key="1">
    <citation type="submission" date="2025-08" db="UniProtKB">
        <authorList>
            <consortium name="RefSeq"/>
        </authorList>
    </citation>
    <scope>IDENTIFICATION</scope>
    <source>
        <strain evidence="9">OHB3-1</strain>
    </source>
</reference>
<proteinExistence type="inferred from homology"/>
<evidence type="ECO:0000313" key="9">
    <source>
        <dbReference type="RefSeq" id="XP_022144504.1"/>
    </source>
</evidence>
<dbReference type="InterPro" id="IPR001087">
    <property type="entry name" value="GDSL"/>
</dbReference>
<dbReference type="PANTHER" id="PTHR45650:SF3">
    <property type="entry name" value="OS01G0748500 PROTEIN"/>
    <property type="match status" value="1"/>
</dbReference>
<gene>
    <name evidence="9" type="primary">LOC111014175</name>
</gene>
<dbReference type="KEGG" id="mcha:111014175"/>
<evidence type="ECO:0000256" key="3">
    <source>
        <dbReference type="ARBA" id="ARBA00022525"/>
    </source>
</evidence>
<dbReference type="Pfam" id="PF00657">
    <property type="entry name" value="Lipase_GDSL"/>
    <property type="match status" value="1"/>
</dbReference>
<name>A0A6J1CSH4_MOMCH</name>
<keyword evidence="6" id="KW-0442">Lipid degradation</keyword>
<dbReference type="GO" id="GO:0016042">
    <property type="term" value="P:lipid catabolic process"/>
    <property type="evidence" value="ECO:0007669"/>
    <property type="project" value="UniProtKB-KW"/>
</dbReference>
<dbReference type="PANTHER" id="PTHR45650">
    <property type="entry name" value="GDSL-LIKE LIPASE/ACYLHYDROLASE-RELATED"/>
    <property type="match status" value="1"/>
</dbReference>
<evidence type="ECO:0000256" key="6">
    <source>
        <dbReference type="ARBA" id="ARBA00022963"/>
    </source>
</evidence>
<organism evidence="8 9">
    <name type="scientific">Momordica charantia</name>
    <name type="common">Bitter gourd</name>
    <name type="synonym">Balsam pear</name>
    <dbReference type="NCBI Taxonomy" id="3673"/>
    <lineage>
        <taxon>Eukaryota</taxon>
        <taxon>Viridiplantae</taxon>
        <taxon>Streptophyta</taxon>
        <taxon>Embryophyta</taxon>
        <taxon>Tracheophyta</taxon>
        <taxon>Spermatophyta</taxon>
        <taxon>Magnoliopsida</taxon>
        <taxon>eudicotyledons</taxon>
        <taxon>Gunneridae</taxon>
        <taxon>Pentapetalae</taxon>
        <taxon>rosids</taxon>
        <taxon>fabids</taxon>
        <taxon>Cucurbitales</taxon>
        <taxon>Cucurbitaceae</taxon>
        <taxon>Momordiceae</taxon>
        <taxon>Momordica</taxon>
    </lineage>
</organism>
<dbReference type="RefSeq" id="XP_022144504.1">
    <property type="nucleotide sequence ID" value="XM_022288812.1"/>
</dbReference>
<evidence type="ECO:0000256" key="4">
    <source>
        <dbReference type="ARBA" id="ARBA00022729"/>
    </source>
</evidence>
<dbReference type="GeneID" id="111014175"/>
<dbReference type="OrthoDB" id="1683520at2759"/>
<dbReference type="GO" id="GO:0016788">
    <property type="term" value="F:hydrolase activity, acting on ester bonds"/>
    <property type="evidence" value="ECO:0007669"/>
    <property type="project" value="InterPro"/>
</dbReference>
<dbReference type="InterPro" id="IPR035669">
    <property type="entry name" value="SGNH_plant_lipase-like"/>
</dbReference>
<evidence type="ECO:0000256" key="7">
    <source>
        <dbReference type="ARBA" id="ARBA00023098"/>
    </source>
</evidence>
<keyword evidence="5" id="KW-0378">Hydrolase</keyword>
<dbReference type="InterPro" id="IPR051238">
    <property type="entry name" value="GDSL_esterase/lipase"/>
</dbReference>
<accession>A0A6J1CSH4</accession>
<evidence type="ECO:0000313" key="8">
    <source>
        <dbReference type="Proteomes" id="UP000504603"/>
    </source>
</evidence>
<keyword evidence="4" id="KW-0732">Signal</keyword>
<dbReference type="InterPro" id="IPR036514">
    <property type="entry name" value="SGNH_hydro_sf"/>
</dbReference>
<evidence type="ECO:0000256" key="5">
    <source>
        <dbReference type="ARBA" id="ARBA00022801"/>
    </source>
</evidence>
<comment type="similarity">
    <text evidence="2">Belongs to the 'GDSL' lipolytic enzyme family.</text>
</comment>
<dbReference type="Proteomes" id="UP000504603">
    <property type="component" value="Unplaced"/>
</dbReference>
<dbReference type="CDD" id="cd01837">
    <property type="entry name" value="SGNH_plant_lipase_like"/>
    <property type="match status" value="1"/>
</dbReference>